<dbReference type="InterPro" id="IPR048300">
    <property type="entry name" value="TACO1_YebC-like_2nd/3rd_dom"/>
</dbReference>
<dbReference type="Pfam" id="PF20772">
    <property type="entry name" value="TACO1_YebC_N"/>
    <property type="match status" value="1"/>
</dbReference>
<dbReference type="Pfam" id="PF01709">
    <property type="entry name" value="Transcrip_reg"/>
    <property type="match status" value="1"/>
</dbReference>
<dbReference type="SUPFAM" id="SSF75625">
    <property type="entry name" value="YebC-like"/>
    <property type="match status" value="1"/>
</dbReference>
<dbReference type="InterPro" id="IPR026564">
    <property type="entry name" value="Transcrip_reg_TACO1-like_dom3"/>
</dbReference>
<reference evidence="9 10" key="1">
    <citation type="journal article" date="2014" name="Genome Announc.">
        <title>Draft genome sequences of eight enterohepatic helicobacter species isolated from both laboratory and wild rodents.</title>
        <authorList>
            <person name="Sheh A."/>
            <person name="Shen Z."/>
            <person name="Fox J.G."/>
        </authorList>
    </citation>
    <scope>NUCLEOTIDE SEQUENCE [LARGE SCALE GENOMIC DNA]</scope>
    <source>
        <strain evidence="9 10">MIT 09-6949</strain>
    </source>
</reference>
<evidence type="ECO:0000256" key="2">
    <source>
        <dbReference type="ARBA" id="ARBA00022490"/>
    </source>
</evidence>
<dbReference type="EMBL" id="JRPR02000005">
    <property type="protein sequence ID" value="TLD96169.1"/>
    <property type="molecule type" value="Genomic_DNA"/>
</dbReference>
<dbReference type="HAMAP" id="MF_00693">
    <property type="entry name" value="Transcrip_reg_TACO1"/>
    <property type="match status" value="1"/>
</dbReference>
<comment type="subcellular location">
    <subcellularLocation>
        <location evidence="6">Cytoplasm</location>
    </subcellularLocation>
</comment>
<dbReference type="InterPro" id="IPR049083">
    <property type="entry name" value="TACO1_YebC_N"/>
</dbReference>
<evidence type="ECO:0000256" key="4">
    <source>
        <dbReference type="ARBA" id="ARBA00023125"/>
    </source>
</evidence>
<sequence>MGRAFEYRRAAKEKRWDKMSKVFPKLAKSITVAAKEGGSDPNMNAKLRTAIANAKAQNMPKDNIDAAIKRASGKDGTFSEVTYEGKAANGVLIFIECTTDNPTRTIANIKSYFNKTPNASILTNGSIDFMFMRKSVFEFRTDGDLEELELTLIDYGLEEMQSAQDDEGVYHIAYGDYKDFGRLNEGFEALQIPLLKAALQRIPTSPITLSEEQMQDIEKLLDRIEDDDDVQAVYTNIE</sequence>
<dbReference type="NCBIfam" id="NF009044">
    <property type="entry name" value="PRK12378.1"/>
    <property type="match status" value="1"/>
</dbReference>
<dbReference type="GO" id="GO:0003677">
    <property type="term" value="F:DNA binding"/>
    <property type="evidence" value="ECO:0007669"/>
    <property type="project" value="UniProtKB-UniRule"/>
</dbReference>
<dbReference type="PANTHER" id="PTHR12532:SF6">
    <property type="entry name" value="TRANSCRIPTIONAL REGULATORY PROTEIN YEBC-RELATED"/>
    <property type="match status" value="1"/>
</dbReference>
<feature type="domain" description="TACO1/YebC-like N-terminal" evidence="8">
    <location>
        <begin position="4"/>
        <end position="74"/>
    </location>
</feature>
<evidence type="ECO:0000256" key="6">
    <source>
        <dbReference type="HAMAP-Rule" id="MF_00693"/>
    </source>
</evidence>
<evidence type="ECO:0000313" key="9">
    <source>
        <dbReference type="EMBL" id="TLD96169.1"/>
    </source>
</evidence>
<dbReference type="RefSeq" id="WP_034356479.1">
    <property type="nucleotide sequence ID" value="NZ_JRPR02000005.1"/>
</dbReference>
<keyword evidence="2 6" id="KW-0963">Cytoplasm</keyword>
<proteinExistence type="inferred from homology"/>
<keyword evidence="3 6" id="KW-0805">Transcription regulation</keyword>
<keyword evidence="10" id="KW-1185">Reference proteome</keyword>
<name>A0A4U8T8X0_9HELI</name>
<dbReference type="GO" id="GO:0006355">
    <property type="term" value="P:regulation of DNA-templated transcription"/>
    <property type="evidence" value="ECO:0007669"/>
    <property type="project" value="UniProtKB-UniRule"/>
</dbReference>
<dbReference type="PANTHER" id="PTHR12532">
    <property type="entry name" value="TRANSLATIONAL ACTIVATOR OF CYTOCHROME C OXIDASE 1"/>
    <property type="match status" value="1"/>
</dbReference>
<feature type="domain" description="TACO1/YebC-like second and third" evidence="7">
    <location>
        <begin position="79"/>
        <end position="237"/>
    </location>
</feature>
<comment type="caution">
    <text evidence="9">The sequence shown here is derived from an EMBL/GenBank/DDBJ whole genome shotgun (WGS) entry which is preliminary data.</text>
</comment>
<protein>
    <recommendedName>
        <fullName evidence="6">Probable transcriptional regulatory protein LS71_006730</fullName>
    </recommendedName>
</protein>
<evidence type="ECO:0000256" key="1">
    <source>
        <dbReference type="ARBA" id="ARBA00008724"/>
    </source>
</evidence>
<dbReference type="FunFam" id="1.10.10.200:FF:000008">
    <property type="entry name" value="Probable transcriptional regulatory protein HP_0162"/>
    <property type="match status" value="1"/>
</dbReference>
<gene>
    <name evidence="9" type="ORF">LS71_006730</name>
</gene>
<accession>A0A4U8T8X0</accession>
<dbReference type="Gene3D" id="3.30.70.980">
    <property type="match status" value="2"/>
</dbReference>
<organism evidence="9 10">
    <name type="scientific">Helicobacter jaachi</name>
    <dbReference type="NCBI Taxonomy" id="1677920"/>
    <lineage>
        <taxon>Bacteria</taxon>
        <taxon>Pseudomonadati</taxon>
        <taxon>Campylobacterota</taxon>
        <taxon>Epsilonproteobacteria</taxon>
        <taxon>Campylobacterales</taxon>
        <taxon>Helicobacteraceae</taxon>
        <taxon>Helicobacter</taxon>
    </lineage>
</organism>
<dbReference type="OrthoDB" id="9781053at2"/>
<dbReference type="NCBIfam" id="TIGR01033">
    <property type="entry name" value="YebC/PmpR family DNA-binding transcriptional regulator"/>
    <property type="match status" value="1"/>
</dbReference>
<evidence type="ECO:0000256" key="5">
    <source>
        <dbReference type="ARBA" id="ARBA00023163"/>
    </source>
</evidence>
<evidence type="ECO:0000259" key="7">
    <source>
        <dbReference type="Pfam" id="PF01709"/>
    </source>
</evidence>
<dbReference type="InterPro" id="IPR002876">
    <property type="entry name" value="Transcrip_reg_TACO1-like"/>
</dbReference>
<evidence type="ECO:0000259" key="8">
    <source>
        <dbReference type="Pfam" id="PF20772"/>
    </source>
</evidence>
<keyword evidence="4 6" id="KW-0238">DNA-binding</keyword>
<dbReference type="InterPro" id="IPR029072">
    <property type="entry name" value="YebC-like"/>
</dbReference>
<comment type="similarity">
    <text evidence="1 6">Belongs to the TACO1 family.</text>
</comment>
<dbReference type="AlphaFoldDB" id="A0A4U8T8X0"/>
<evidence type="ECO:0000256" key="3">
    <source>
        <dbReference type="ARBA" id="ARBA00023015"/>
    </source>
</evidence>
<evidence type="ECO:0000313" key="10">
    <source>
        <dbReference type="Proteomes" id="UP000029733"/>
    </source>
</evidence>
<dbReference type="Gene3D" id="1.10.10.200">
    <property type="match status" value="1"/>
</dbReference>
<dbReference type="InterPro" id="IPR017856">
    <property type="entry name" value="Integrase-like_N"/>
</dbReference>
<keyword evidence="5 6" id="KW-0804">Transcription</keyword>
<dbReference type="GO" id="GO:0005829">
    <property type="term" value="C:cytosol"/>
    <property type="evidence" value="ECO:0007669"/>
    <property type="project" value="TreeGrafter"/>
</dbReference>
<dbReference type="STRING" id="1677920.LS71_08355"/>
<dbReference type="Proteomes" id="UP000029733">
    <property type="component" value="Unassembled WGS sequence"/>
</dbReference>